<dbReference type="Gene3D" id="3.30.70.1350">
    <property type="entry name" value="Cation efflux protein, cytoplasmic domain"/>
    <property type="match status" value="1"/>
</dbReference>
<keyword evidence="14" id="KW-1185">Reference proteome</keyword>
<dbReference type="Gene3D" id="3.90.180.10">
    <property type="entry name" value="Medium-chain alcohol dehydrogenases, catalytic domain"/>
    <property type="match status" value="1"/>
</dbReference>
<comment type="similarity">
    <text evidence="2">Belongs to the zinc-containing alcohol dehydrogenase family.</text>
</comment>
<dbReference type="GO" id="GO:0016020">
    <property type="term" value="C:membrane"/>
    <property type="evidence" value="ECO:0007669"/>
    <property type="project" value="InterPro"/>
</dbReference>
<dbReference type="SUPFAM" id="SSF161111">
    <property type="entry name" value="Cation efflux protein transmembrane domain-like"/>
    <property type="match status" value="1"/>
</dbReference>
<protein>
    <recommendedName>
        <fullName evidence="15">Enoyl reductase (ER) domain-containing protein</fullName>
    </recommendedName>
</protein>
<feature type="region of interest" description="Disordered" evidence="9">
    <location>
        <begin position="1"/>
        <end position="66"/>
    </location>
</feature>
<feature type="domain" description="Cation efflux protein transmembrane" evidence="11">
    <location>
        <begin position="155"/>
        <end position="237"/>
    </location>
</feature>
<dbReference type="GO" id="GO:0098771">
    <property type="term" value="P:inorganic ion homeostasis"/>
    <property type="evidence" value="ECO:0007669"/>
    <property type="project" value="UniProtKB-ARBA"/>
</dbReference>
<evidence type="ECO:0008006" key="15">
    <source>
        <dbReference type="Google" id="ProtNLM"/>
    </source>
</evidence>
<accession>A0A8H4R951</accession>
<evidence type="ECO:0000256" key="1">
    <source>
        <dbReference type="ARBA" id="ARBA00004127"/>
    </source>
</evidence>
<dbReference type="EMBL" id="JAAMPI010001594">
    <property type="protein sequence ID" value="KAF4624648.1"/>
    <property type="molecule type" value="Genomic_DNA"/>
</dbReference>
<dbReference type="InterPro" id="IPR036291">
    <property type="entry name" value="NAD(P)-bd_dom_sf"/>
</dbReference>
<gene>
    <name evidence="13" type="ORF">G7Y89_g13522</name>
</gene>
<dbReference type="OrthoDB" id="78296at2759"/>
<feature type="transmembrane region" description="Helical" evidence="10">
    <location>
        <begin position="219"/>
        <end position="237"/>
    </location>
</feature>
<comment type="caution">
    <text evidence="13">The sequence shown here is derived from an EMBL/GenBank/DDBJ whole genome shotgun (WGS) entry which is preliminary data.</text>
</comment>
<dbReference type="InterPro" id="IPR036837">
    <property type="entry name" value="Cation_efflux_CTD_sf"/>
</dbReference>
<dbReference type="InterPro" id="IPR047122">
    <property type="entry name" value="Trans-enoyl_RdTase-like"/>
</dbReference>
<feature type="transmembrane region" description="Helical" evidence="10">
    <location>
        <begin position="646"/>
        <end position="671"/>
    </location>
</feature>
<evidence type="ECO:0000256" key="7">
    <source>
        <dbReference type="ARBA" id="ARBA00023065"/>
    </source>
</evidence>
<feature type="transmembrane region" description="Helical" evidence="10">
    <location>
        <begin position="177"/>
        <end position="198"/>
    </location>
</feature>
<dbReference type="Pfam" id="PF08240">
    <property type="entry name" value="ADH_N"/>
    <property type="match status" value="1"/>
</dbReference>
<evidence type="ECO:0000256" key="6">
    <source>
        <dbReference type="ARBA" id="ARBA00023002"/>
    </source>
</evidence>
<name>A0A8H4R951_9HELO</name>
<feature type="compositionally biased region" description="Polar residues" evidence="9">
    <location>
        <begin position="26"/>
        <end position="36"/>
    </location>
</feature>
<dbReference type="SUPFAM" id="SSF51735">
    <property type="entry name" value="NAD(P)-binding Rossmann-fold domains"/>
    <property type="match status" value="1"/>
</dbReference>
<dbReference type="SUPFAM" id="SSF50129">
    <property type="entry name" value="GroES-like"/>
    <property type="match status" value="1"/>
</dbReference>
<feature type="domain" description="Alcohol dehydrogenase-like N-terminal" evidence="12">
    <location>
        <begin position="754"/>
        <end position="844"/>
    </location>
</feature>
<dbReference type="PANTHER" id="PTHR43840">
    <property type="entry name" value="MITOCHONDRIAL METAL TRANSPORTER 1-RELATED"/>
    <property type="match status" value="1"/>
</dbReference>
<evidence type="ECO:0000259" key="12">
    <source>
        <dbReference type="Pfam" id="PF08240"/>
    </source>
</evidence>
<organism evidence="13 14">
    <name type="scientific">Cudoniella acicularis</name>
    <dbReference type="NCBI Taxonomy" id="354080"/>
    <lineage>
        <taxon>Eukaryota</taxon>
        <taxon>Fungi</taxon>
        <taxon>Dikarya</taxon>
        <taxon>Ascomycota</taxon>
        <taxon>Pezizomycotina</taxon>
        <taxon>Leotiomycetes</taxon>
        <taxon>Helotiales</taxon>
        <taxon>Tricladiaceae</taxon>
        <taxon>Cudoniella</taxon>
    </lineage>
</organism>
<dbReference type="CDD" id="cd08249">
    <property type="entry name" value="enoyl_reductase_like"/>
    <property type="match status" value="1"/>
</dbReference>
<dbReference type="SUPFAM" id="SSF160240">
    <property type="entry name" value="Cation efflux protein cytoplasmic domain-like"/>
    <property type="match status" value="1"/>
</dbReference>
<sequence>MDSTLSSSRVDKIAAGSSDHEPAETANIQHTSSSAPEITDPDSGSAMPKEQPQVSTQALNTSPSFREDVVSNGDIDAITAEDEDPFQLRAAKHKDNTKHSILKAPPGGKVRRVKKYYNRQNALIDAYLGSSDEEALEIEDALQNGWKVKLAINGSFGVNFFLFIIQMYAAITTGSLSLFGTAADAFMDLVSSIVMLITSRLAAKPNVKKFPVGRKRVETVGIILFCALMTTVAVQLISSPKVACSSTALLSAVIQPQEFSWFESPITYLPTEADPPQLDHRNDIAVNAFGLVMSIVGTKFKKVWFLDPTGAICIACLILFSWASTAFEHMWYLVGKSAPQDFLNKLVYVAVTHDKRILKIDTARAYHAGDKYYVEVDIIMAEDLPLRVTHDVAEGLQRKLEGLADVERAFVHVDYDGTHDISEEHKPLYDREEAKEPLIQRMKEKIGFRSRVVEAEEASTILLGFVAASVASASIFNRQASTTSAVAPSTTSVTLSPTQICLAACAAGDVNCQAECVGTAHPNSAQVGQTQQCAAACPQGNGTTAESQAYASCLAGCISSYFPTSQTVAAVQGGSTATVATGSATGTAATGSGAKTASAGSTATGSAGSVAATGSATGTAAPSSTSKAAAANNVARYASAGGLAGLFLAFFALIAIAMIVCLLFVNSFYLVGSPLLQFRELLPPFVSNEPRFSRGNGDWLSGRDTHKHIFLAINSHLQSIRFHDKTTIMANLAAIIPAAKAPLEVQEVPLYTPGPDEFLVKNEIITFTPFQWKLAKLALFPIPYPSILGSSLGGTITSVGSQVTDFKVGDKVAVARNLKASGNQYGAYQRYVVVKPENASKLPEGVDVTTAAGLIGNLSTVVALFNGRVGLDKPSLDAAPSPANKSKKVLVYGGSSSFGSLAVQYVSQAGYAVVTTSSPKHKAFVEKLGPVKVIDHTQEADALGKALAAEGPYDLVVDSISTPQTISITGSVVAAQGGGKVYALLPPFGPEALPEGVERVFASWPGVLDEEGKEGLLEWAYNTYFPQGLAKGKIIPQPVEKVEGGLKAVNDALDKLQKGVSGVKVVLDPWE</sequence>
<evidence type="ECO:0000256" key="9">
    <source>
        <dbReference type="SAM" id="MobiDB-lite"/>
    </source>
</evidence>
<keyword evidence="5 10" id="KW-1133">Transmembrane helix</keyword>
<dbReference type="FunFam" id="3.30.70.1350:FF:000001">
    <property type="entry name" value="Metal tolerance protein 11"/>
    <property type="match status" value="1"/>
</dbReference>
<dbReference type="AlphaFoldDB" id="A0A8H4R951"/>
<dbReference type="Pfam" id="PF01545">
    <property type="entry name" value="Cation_efflux"/>
    <property type="match status" value="1"/>
</dbReference>
<keyword evidence="8 10" id="KW-0472">Membrane</keyword>
<reference evidence="13 14" key="1">
    <citation type="submission" date="2020-03" db="EMBL/GenBank/DDBJ databases">
        <title>Draft Genome Sequence of Cudoniella acicularis.</title>
        <authorList>
            <person name="Buettner E."/>
            <person name="Kellner H."/>
        </authorList>
    </citation>
    <scope>NUCLEOTIDE SEQUENCE [LARGE SCALE GENOMIC DNA]</scope>
    <source>
        <strain evidence="13 14">DSM 108380</strain>
    </source>
</reference>
<dbReference type="GO" id="GO:0012505">
    <property type="term" value="C:endomembrane system"/>
    <property type="evidence" value="ECO:0007669"/>
    <property type="project" value="UniProtKB-SubCell"/>
</dbReference>
<keyword evidence="3" id="KW-0813">Transport</keyword>
<evidence type="ECO:0000256" key="2">
    <source>
        <dbReference type="ARBA" id="ARBA00008072"/>
    </source>
</evidence>
<dbReference type="InterPro" id="IPR058533">
    <property type="entry name" value="Cation_efflux_TM"/>
</dbReference>
<dbReference type="GO" id="GO:0008324">
    <property type="term" value="F:monoatomic cation transmembrane transporter activity"/>
    <property type="evidence" value="ECO:0007669"/>
    <property type="project" value="InterPro"/>
</dbReference>
<dbReference type="InterPro" id="IPR027469">
    <property type="entry name" value="Cation_efflux_TMD_sf"/>
</dbReference>
<dbReference type="GO" id="GO:0016651">
    <property type="term" value="F:oxidoreductase activity, acting on NAD(P)H"/>
    <property type="evidence" value="ECO:0007669"/>
    <property type="project" value="InterPro"/>
</dbReference>
<keyword evidence="7" id="KW-0406">Ion transport</keyword>
<evidence type="ECO:0000256" key="5">
    <source>
        <dbReference type="ARBA" id="ARBA00022989"/>
    </source>
</evidence>
<evidence type="ECO:0000313" key="14">
    <source>
        <dbReference type="Proteomes" id="UP000566819"/>
    </source>
</evidence>
<keyword evidence="4 10" id="KW-0812">Transmembrane</keyword>
<feature type="compositionally biased region" description="Polar residues" evidence="9">
    <location>
        <begin position="52"/>
        <end position="64"/>
    </location>
</feature>
<evidence type="ECO:0000313" key="13">
    <source>
        <dbReference type="EMBL" id="KAF4624648.1"/>
    </source>
</evidence>
<feature type="transmembrane region" description="Helical" evidence="10">
    <location>
        <begin position="150"/>
        <end position="171"/>
    </location>
</feature>
<dbReference type="Gene3D" id="3.40.50.720">
    <property type="entry name" value="NAD(P)-binding Rossmann-like Domain"/>
    <property type="match status" value="1"/>
</dbReference>
<evidence type="ECO:0000259" key="11">
    <source>
        <dbReference type="Pfam" id="PF01545"/>
    </source>
</evidence>
<evidence type="ECO:0000256" key="8">
    <source>
        <dbReference type="ARBA" id="ARBA00023136"/>
    </source>
</evidence>
<comment type="subcellular location">
    <subcellularLocation>
        <location evidence="1">Endomembrane system</location>
        <topology evidence="1">Multi-pass membrane protein</topology>
    </subcellularLocation>
</comment>
<dbReference type="Proteomes" id="UP000566819">
    <property type="component" value="Unassembled WGS sequence"/>
</dbReference>
<dbReference type="InterPro" id="IPR013154">
    <property type="entry name" value="ADH-like_N"/>
</dbReference>
<proteinExistence type="inferred from homology"/>
<dbReference type="GO" id="GO:0030003">
    <property type="term" value="P:intracellular monoatomic cation homeostasis"/>
    <property type="evidence" value="ECO:0007669"/>
    <property type="project" value="UniProtKB-ARBA"/>
</dbReference>
<dbReference type="InterPro" id="IPR011032">
    <property type="entry name" value="GroES-like_sf"/>
</dbReference>
<evidence type="ECO:0000256" key="3">
    <source>
        <dbReference type="ARBA" id="ARBA00022448"/>
    </source>
</evidence>
<evidence type="ECO:0000256" key="4">
    <source>
        <dbReference type="ARBA" id="ARBA00022692"/>
    </source>
</evidence>
<dbReference type="Gene3D" id="1.20.1510.10">
    <property type="entry name" value="Cation efflux protein transmembrane domain"/>
    <property type="match status" value="2"/>
</dbReference>
<keyword evidence="6" id="KW-0560">Oxidoreductase</keyword>
<dbReference type="InterPro" id="IPR050291">
    <property type="entry name" value="CDF_Transporter"/>
</dbReference>
<dbReference type="PANTHER" id="PTHR43840:SF13">
    <property type="entry name" value="CATION EFFLUX PROTEIN CYTOPLASMIC DOMAIN-CONTAINING PROTEIN"/>
    <property type="match status" value="1"/>
</dbReference>
<evidence type="ECO:0000256" key="10">
    <source>
        <dbReference type="SAM" id="Phobius"/>
    </source>
</evidence>
<feature type="transmembrane region" description="Helical" evidence="10">
    <location>
        <begin position="303"/>
        <end position="323"/>
    </location>
</feature>